<dbReference type="CDD" id="cd22778">
    <property type="entry name" value="DPBB_CEPL-like"/>
    <property type="match status" value="1"/>
</dbReference>
<comment type="subcellular location">
    <subcellularLocation>
        <location evidence="1">Secreted</location>
    </subcellularLocation>
</comment>
<sequence>MKFPSVVLAIAFVLFPTNASSAEVNVQYDTNLDDPSLEVSRLACSDGKNGLITRYGFKNVGQIPAFPHIGGASVVSGWNSEQCGTCWKLTYTDANFKSKSIIILAVDRSADGFNIAKEAMDQLTGGHAAELGSIKVDATEVAVSECGL</sequence>
<evidence type="ECO:0000256" key="4">
    <source>
        <dbReference type="SAM" id="SignalP"/>
    </source>
</evidence>
<keyword evidence="4" id="KW-0732">Signal</keyword>
<organism evidence="5 6">
    <name type="scientific">Marasmiellus scandens</name>
    <dbReference type="NCBI Taxonomy" id="2682957"/>
    <lineage>
        <taxon>Eukaryota</taxon>
        <taxon>Fungi</taxon>
        <taxon>Dikarya</taxon>
        <taxon>Basidiomycota</taxon>
        <taxon>Agaricomycotina</taxon>
        <taxon>Agaricomycetes</taxon>
        <taxon>Agaricomycetidae</taxon>
        <taxon>Agaricales</taxon>
        <taxon>Marasmiineae</taxon>
        <taxon>Omphalotaceae</taxon>
        <taxon>Marasmiellus</taxon>
    </lineage>
</organism>
<accession>A0ABR1IRU3</accession>
<feature type="signal peptide" evidence="4">
    <location>
        <begin position="1"/>
        <end position="22"/>
    </location>
</feature>
<proteinExistence type="inferred from homology"/>
<keyword evidence="6" id="KW-1185">Reference proteome</keyword>
<gene>
    <name evidence="5" type="ORF">VKT23_017995</name>
</gene>
<comment type="similarity">
    <text evidence="2">Belongs to the cerato-platanin family.</text>
</comment>
<evidence type="ECO:0000256" key="2">
    <source>
        <dbReference type="ARBA" id="ARBA00010421"/>
    </source>
</evidence>
<feature type="chain" id="PRO_5047363705" description="Cerato-platanin" evidence="4">
    <location>
        <begin position="23"/>
        <end position="148"/>
    </location>
</feature>
<dbReference type="Pfam" id="PF07249">
    <property type="entry name" value="Cerato-platanin"/>
    <property type="match status" value="1"/>
</dbReference>
<evidence type="ECO:0008006" key="7">
    <source>
        <dbReference type="Google" id="ProtNLM"/>
    </source>
</evidence>
<evidence type="ECO:0000313" key="5">
    <source>
        <dbReference type="EMBL" id="KAK7438383.1"/>
    </source>
</evidence>
<dbReference type="SUPFAM" id="SSF50685">
    <property type="entry name" value="Barwin-like endoglucanases"/>
    <property type="match status" value="1"/>
</dbReference>
<dbReference type="Proteomes" id="UP001498398">
    <property type="component" value="Unassembled WGS sequence"/>
</dbReference>
<protein>
    <recommendedName>
        <fullName evidence="7">Cerato-platanin</fullName>
    </recommendedName>
</protein>
<dbReference type="EMBL" id="JBANRG010000079">
    <property type="protein sequence ID" value="KAK7438383.1"/>
    <property type="molecule type" value="Genomic_DNA"/>
</dbReference>
<evidence type="ECO:0000256" key="1">
    <source>
        <dbReference type="ARBA" id="ARBA00004613"/>
    </source>
</evidence>
<dbReference type="Gene3D" id="2.40.40.10">
    <property type="entry name" value="RlpA-like domain"/>
    <property type="match status" value="1"/>
</dbReference>
<name>A0ABR1IRU3_9AGAR</name>
<evidence type="ECO:0000256" key="3">
    <source>
        <dbReference type="ARBA" id="ARBA00022525"/>
    </source>
</evidence>
<evidence type="ECO:0000313" key="6">
    <source>
        <dbReference type="Proteomes" id="UP001498398"/>
    </source>
</evidence>
<reference evidence="5 6" key="1">
    <citation type="submission" date="2024-01" db="EMBL/GenBank/DDBJ databases">
        <title>A draft genome for the cacao thread blight pathogen Marasmiellus scandens.</title>
        <authorList>
            <person name="Baruah I.K."/>
            <person name="Leung J."/>
            <person name="Bukari Y."/>
            <person name="Amoako-Attah I."/>
            <person name="Meinhardt L.W."/>
            <person name="Bailey B.A."/>
            <person name="Cohen S.P."/>
        </authorList>
    </citation>
    <scope>NUCLEOTIDE SEQUENCE [LARGE SCALE GENOMIC DNA]</scope>
    <source>
        <strain evidence="5 6">GH-19</strain>
    </source>
</reference>
<dbReference type="InterPro" id="IPR036908">
    <property type="entry name" value="RlpA-like_sf"/>
</dbReference>
<comment type="caution">
    <text evidence="5">The sequence shown here is derived from an EMBL/GenBank/DDBJ whole genome shotgun (WGS) entry which is preliminary data.</text>
</comment>
<dbReference type="InterPro" id="IPR010829">
    <property type="entry name" value="Cerato-platanin"/>
</dbReference>
<keyword evidence="3" id="KW-0964">Secreted</keyword>